<organism evidence="5 6">
    <name type="scientific">Dovyalis caffra</name>
    <dbReference type="NCBI Taxonomy" id="77055"/>
    <lineage>
        <taxon>Eukaryota</taxon>
        <taxon>Viridiplantae</taxon>
        <taxon>Streptophyta</taxon>
        <taxon>Embryophyta</taxon>
        <taxon>Tracheophyta</taxon>
        <taxon>Spermatophyta</taxon>
        <taxon>Magnoliopsida</taxon>
        <taxon>eudicotyledons</taxon>
        <taxon>Gunneridae</taxon>
        <taxon>Pentapetalae</taxon>
        <taxon>rosids</taxon>
        <taxon>fabids</taxon>
        <taxon>Malpighiales</taxon>
        <taxon>Salicaceae</taxon>
        <taxon>Flacourtieae</taxon>
        <taxon>Dovyalis</taxon>
    </lineage>
</organism>
<dbReference type="InterPro" id="IPR047173">
    <property type="entry name" value="STRAD_A/B-like"/>
</dbReference>
<dbReference type="InterPro" id="IPR017441">
    <property type="entry name" value="Protein_kinase_ATP_BS"/>
</dbReference>
<keyword evidence="6" id="KW-1185">Reference proteome</keyword>
<reference evidence="5 6" key="1">
    <citation type="submission" date="2024-01" db="EMBL/GenBank/DDBJ databases">
        <authorList>
            <person name="Waweru B."/>
        </authorList>
    </citation>
    <scope>NUCLEOTIDE SEQUENCE [LARGE SCALE GENOMIC DNA]</scope>
</reference>
<keyword evidence="3" id="KW-0175">Coiled coil</keyword>
<dbReference type="InterPro" id="IPR011009">
    <property type="entry name" value="Kinase-like_dom_sf"/>
</dbReference>
<name>A0AAV1R4Y5_9ROSI</name>
<dbReference type="AlphaFoldDB" id="A0AAV1R4Y5"/>
<dbReference type="Gene3D" id="1.10.510.10">
    <property type="entry name" value="Transferase(Phosphotransferase) domain 1"/>
    <property type="match status" value="1"/>
</dbReference>
<accession>A0AAV1R4Y5</accession>
<dbReference type="InterPro" id="IPR000719">
    <property type="entry name" value="Prot_kinase_dom"/>
</dbReference>
<keyword evidence="2" id="KW-0547">Nucleotide-binding</keyword>
<dbReference type="PANTHER" id="PTHR48014">
    <property type="entry name" value="SERINE/THREONINE-PROTEIN KINASE FRAY2"/>
    <property type="match status" value="1"/>
</dbReference>
<proteinExistence type="inferred from homology"/>
<dbReference type="SMART" id="SM00220">
    <property type="entry name" value="S_TKc"/>
    <property type="match status" value="1"/>
</dbReference>
<dbReference type="PANTHER" id="PTHR48014:SF7">
    <property type="entry name" value="SERINE_THREONINE-PROTEIN KINASE BLUS1"/>
    <property type="match status" value="1"/>
</dbReference>
<gene>
    <name evidence="5" type="ORF">DCAF_LOCUS5265</name>
</gene>
<feature type="coiled-coil region" evidence="3">
    <location>
        <begin position="460"/>
        <end position="490"/>
    </location>
</feature>
<evidence type="ECO:0000259" key="4">
    <source>
        <dbReference type="PROSITE" id="PS50011"/>
    </source>
</evidence>
<evidence type="ECO:0000256" key="3">
    <source>
        <dbReference type="SAM" id="Coils"/>
    </source>
</evidence>
<dbReference type="Pfam" id="PF00069">
    <property type="entry name" value="Pkinase"/>
    <property type="match status" value="1"/>
</dbReference>
<dbReference type="GO" id="GO:1902456">
    <property type="term" value="P:regulation of stomatal opening"/>
    <property type="evidence" value="ECO:0007669"/>
    <property type="project" value="TreeGrafter"/>
</dbReference>
<dbReference type="GO" id="GO:0043539">
    <property type="term" value="F:protein serine/threonine kinase activator activity"/>
    <property type="evidence" value="ECO:0007669"/>
    <property type="project" value="InterPro"/>
</dbReference>
<dbReference type="Gene3D" id="3.30.200.20">
    <property type="entry name" value="Phosphorylase Kinase, domain 1"/>
    <property type="match status" value="1"/>
</dbReference>
<dbReference type="PROSITE" id="PS50011">
    <property type="entry name" value="PROTEIN_KINASE_DOM"/>
    <property type="match status" value="1"/>
</dbReference>
<evidence type="ECO:0000256" key="1">
    <source>
        <dbReference type="ARBA" id="ARBA00008874"/>
    </source>
</evidence>
<dbReference type="EMBL" id="CAWUPB010000857">
    <property type="protein sequence ID" value="CAK7327550.1"/>
    <property type="molecule type" value="Genomic_DNA"/>
</dbReference>
<dbReference type="GO" id="GO:0004672">
    <property type="term" value="F:protein kinase activity"/>
    <property type="evidence" value="ECO:0007669"/>
    <property type="project" value="InterPro"/>
</dbReference>
<comment type="similarity">
    <text evidence="1">Belongs to the protein kinase superfamily. STE Ser/Thr protein kinase family. STE20 subfamily.</text>
</comment>
<dbReference type="GO" id="GO:0005524">
    <property type="term" value="F:ATP binding"/>
    <property type="evidence" value="ECO:0007669"/>
    <property type="project" value="UniProtKB-UniRule"/>
</dbReference>
<dbReference type="Proteomes" id="UP001314170">
    <property type="component" value="Unassembled WGS sequence"/>
</dbReference>
<evidence type="ECO:0000313" key="6">
    <source>
        <dbReference type="Proteomes" id="UP001314170"/>
    </source>
</evidence>
<feature type="binding site" evidence="2">
    <location>
        <position position="56"/>
    </location>
    <ligand>
        <name>ATP</name>
        <dbReference type="ChEBI" id="CHEBI:30616"/>
    </ligand>
</feature>
<dbReference type="SUPFAM" id="SSF56112">
    <property type="entry name" value="Protein kinase-like (PK-like)"/>
    <property type="match status" value="1"/>
</dbReference>
<comment type="caution">
    <text evidence="5">The sequence shown here is derived from an EMBL/GenBank/DDBJ whole genome shotgun (WGS) entry which is preliminary data.</text>
</comment>
<keyword evidence="2" id="KW-0067">ATP-binding</keyword>
<dbReference type="PROSITE" id="PS00107">
    <property type="entry name" value="PROTEIN_KINASE_ATP"/>
    <property type="match status" value="1"/>
</dbReference>
<evidence type="ECO:0000256" key="2">
    <source>
        <dbReference type="PROSITE-ProRule" id="PRU10141"/>
    </source>
</evidence>
<feature type="domain" description="Protein kinase" evidence="4">
    <location>
        <begin position="24"/>
        <end position="310"/>
    </location>
</feature>
<protein>
    <recommendedName>
        <fullName evidence="4">Protein kinase domain-containing protein</fullName>
    </recommendedName>
</protein>
<evidence type="ECO:0000313" key="5">
    <source>
        <dbReference type="EMBL" id="CAK7327550.1"/>
    </source>
</evidence>
<sequence>MADELDQESTRVQHQYYPKDPDAYRILEEIGGGASATVHKASCVHSQEESSLVAIKIIDLELEQSPIDLDSLRSESTTMSLHSHPNVLPSHCSFVVDHYLWLVMPYMAGGSLQSIICSCFPEGLPEPCIAIVLNEILKGLYYLHDRGHLHTDIKAGNILVDTDNCSINLADYGKSALIYDSSSIVGSSSLSSSSRMRLTDVEGTPYWMAPEVIHDSDTGYSFKADIWSFGITALELAHGRPPVTHLPPSKSLIMKIKKRFGFSYYDDEKHKKDFKNKNFSKEFKDMVTSCLNQDPSKRPSVDQLSEYSFFKNCKGLDFLFKKVFDGLPNVEERFKKVKALNDGTSSSHIIGGTDIEEEEKGTDSVGPSVNAIRISGWKFIEDEFVLDPVFHNDSEDDEVVKMVRFGGETIIPDANMSRIEGLVNGFDRNKMLDGLVTLKRSLEEQKRVLVNLIVQFGGEADGEEQMVQRIENLLEELDIEKEKNFKLEIELETINNVISGANNDASATITDGNFFDGIDD</sequence>